<keyword evidence="3" id="KW-0223">Dioxygenase</keyword>
<dbReference type="OrthoDB" id="121380at2759"/>
<reference evidence="3 4" key="1">
    <citation type="submission" date="2016-05" db="EMBL/GenBank/DDBJ databases">
        <title>Comparative analysis of secretome profiles of manganese(II)-oxidizing ascomycete fungi.</title>
        <authorList>
            <consortium name="DOE Joint Genome Institute"/>
            <person name="Zeiner C.A."/>
            <person name="Purvine S.O."/>
            <person name="Zink E.M."/>
            <person name="Wu S."/>
            <person name="Pasa-Tolic L."/>
            <person name="Chaput D.L."/>
            <person name="Haridas S."/>
            <person name="Grigoriev I.V."/>
            <person name="Santelli C.M."/>
            <person name="Hansel C.M."/>
        </authorList>
    </citation>
    <scope>NUCLEOTIDE SEQUENCE [LARGE SCALE GENOMIC DNA]</scope>
    <source>
        <strain evidence="3 4">AP3s5-JAC2a</strain>
    </source>
</reference>
<keyword evidence="1" id="KW-0732">Signal</keyword>
<sequence>MVHFTTLFIAALAAVPSLAHPGHDIAAEIAERAEYRSSKEYRSLSHCADAIKARDHMMVKRRIEQVQQLQAKRGLERRSLTDVLNKDHKSTKKVTPDSSAADIFGSNNSCILQPETTEGPYYVTGELVRKDITDGQKGVPLTFDVQLIDTNTCKPVSNVALEAWYCNSTGVYGGVNAGGNGNSNDKSNLDNPMLRGIQFSDTDGVLQFDGIFPGHYTGRTPHIHILAHQNAQTTVKSYGTVLTGGTISHVGQLFFDQSLITSVEKTAPYNTNTQSLTTNAKDGILAGEAATSDPVLNYVLLGSTVSDGIFGWATVGINTKLSKTVKAAANYDPTD</sequence>
<keyword evidence="4" id="KW-1185">Reference proteome</keyword>
<dbReference type="EMBL" id="KV441556">
    <property type="protein sequence ID" value="OAG02261.1"/>
    <property type="molecule type" value="Genomic_DNA"/>
</dbReference>
<evidence type="ECO:0000313" key="4">
    <source>
        <dbReference type="Proteomes" id="UP000077069"/>
    </source>
</evidence>
<dbReference type="CDD" id="cd03457">
    <property type="entry name" value="intradiol_dioxygenase_like"/>
    <property type="match status" value="1"/>
</dbReference>
<dbReference type="InParanoid" id="A0A177C528"/>
<evidence type="ECO:0000259" key="2">
    <source>
        <dbReference type="Pfam" id="PF00775"/>
    </source>
</evidence>
<evidence type="ECO:0000256" key="1">
    <source>
        <dbReference type="SAM" id="SignalP"/>
    </source>
</evidence>
<dbReference type="STRING" id="1460663.A0A177C528"/>
<dbReference type="Proteomes" id="UP000077069">
    <property type="component" value="Unassembled WGS sequence"/>
</dbReference>
<dbReference type="Gene3D" id="2.60.130.10">
    <property type="entry name" value="Aromatic compound dioxygenase"/>
    <property type="match status" value="1"/>
</dbReference>
<proteinExistence type="predicted"/>
<keyword evidence="3" id="KW-0560">Oxidoreductase</keyword>
<name>A0A177C528_9PLEO</name>
<dbReference type="InterPro" id="IPR015889">
    <property type="entry name" value="Intradiol_dOase_core"/>
</dbReference>
<accession>A0A177C528</accession>
<dbReference type="AlphaFoldDB" id="A0A177C528"/>
<feature type="domain" description="Intradiol ring-cleavage dioxygenases" evidence="2">
    <location>
        <begin position="118"/>
        <end position="255"/>
    </location>
</feature>
<dbReference type="InterPro" id="IPR000627">
    <property type="entry name" value="Intradiol_dOase_C"/>
</dbReference>
<feature type="signal peptide" evidence="1">
    <location>
        <begin position="1"/>
        <end position="19"/>
    </location>
</feature>
<gene>
    <name evidence="3" type="ORF">CC84DRAFT_1252929</name>
</gene>
<dbReference type="Pfam" id="PF00775">
    <property type="entry name" value="Dioxygenase_C"/>
    <property type="match status" value="1"/>
</dbReference>
<protein>
    <submittedName>
        <fullName evidence="3">Aromatic compound dioxygenase</fullName>
    </submittedName>
</protein>
<dbReference type="GO" id="GO:0016702">
    <property type="term" value="F:oxidoreductase activity, acting on single donors with incorporation of molecular oxygen, incorporation of two atoms of oxygen"/>
    <property type="evidence" value="ECO:0007669"/>
    <property type="project" value="InterPro"/>
</dbReference>
<evidence type="ECO:0000313" key="3">
    <source>
        <dbReference type="EMBL" id="OAG02261.1"/>
    </source>
</evidence>
<dbReference type="GeneID" id="28767861"/>
<feature type="chain" id="PRO_5008057823" evidence="1">
    <location>
        <begin position="20"/>
        <end position="335"/>
    </location>
</feature>
<dbReference type="PANTHER" id="PTHR34315">
    <property type="match status" value="1"/>
</dbReference>
<dbReference type="RefSeq" id="XP_018032626.1">
    <property type="nucleotide sequence ID" value="XM_018184375.1"/>
</dbReference>
<dbReference type="SUPFAM" id="SSF49482">
    <property type="entry name" value="Aromatic compound dioxygenase"/>
    <property type="match status" value="1"/>
</dbReference>
<dbReference type="GO" id="GO:0008199">
    <property type="term" value="F:ferric iron binding"/>
    <property type="evidence" value="ECO:0007669"/>
    <property type="project" value="InterPro"/>
</dbReference>
<dbReference type="PANTHER" id="PTHR34315:SF1">
    <property type="entry name" value="INTRADIOL RING-CLEAVAGE DIOXYGENASES DOMAIN-CONTAINING PROTEIN-RELATED"/>
    <property type="match status" value="1"/>
</dbReference>
<organism evidence="3 4">
    <name type="scientific">Paraphaeosphaeria sporulosa</name>
    <dbReference type="NCBI Taxonomy" id="1460663"/>
    <lineage>
        <taxon>Eukaryota</taxon>
        <taxon>Fungi</taxon>
        <taxon>Dikarya</taxon>
        <taxon>Ascomycota</taxon>
        <taxon>Pezizomycotina</taxon>
        <taxon>Dothideomycetes</taxon>
        <taxon>Pleosporomycetidae</taxon>
        <taxon>Pleosporales</taxon>
        <taxon>Massarineae</taxon>
        <taxon>Didymosphaeriaceae</taxon>
        <taxon>Paraphaeosphaeria</taxon>
    </lineage>
</organism>